<dbReference type="EMBL" id="JAMZEB010000002">
    <property type="protein sequence ID" value="MCP2360490.1"/>
    <property type="molecule type" value="Genomic_DNA"/>
</dbReference>
<name>A0A9X2K5K5_9ACTN</name>
<keyword evidence="3" id="KW-1185">Reference proteome</keyword>
<protein>
    <submittedName>
        <fullName evidence="2">Uncharacterized protein</fullName>
    </submittedName>
</protein>
<feature type="compositionally biased region" description="Basic and acidic residues" evidence="1">
    <location>
        <begin position="102"/>
        <end position="121"/>
    </location>
</feature>
<evidence type="ECO:0000313" key="2">
    <source>
        <dbReference type="EMBL" id="MCP2360490.1"/>
    </source>
</evidence>
<evidence type="ECO:0000313" key="3">
    <source>
        <dbReference type="Proteomes" id="UP001139648"/>
    </source>
</evidence>
<dbReference type="AlphaFoldDB" id="A0A9X2K5K5"/>
<comment type="caution">
    <text evidence="2">The sequence shown here is derived from an EMBL/GenBank/DDBJ whole genome shotgun (WGS) entry which is preliminary data.</text>
</comment>
<gene>
    <name evidence="2" type="ORF">HD597_007510</name>
</gene>
<proteinExistence type="predicted"/>
<reference evidence="2" key="1">
    <citation type="submission" date="2022-06" db="EMBL/GenBank/DDBJ databases">
        <title>Sequencing the genomes of 1000 actinobacteria strains.</title>
        <authorList>
            <person name="Klenk H.-P."/>
        </authorList>
    </citation>
    <scope>NUCLEOTIDE SEQUENCE</scope>
    <source>
        <strain evidence="2">DSM 46694</strain>
    </source>
</reference>
<feature type="region of interest" description="Disordered" evidence="1">
    <location>
        <begin position="39"/>
        <end position="73"/>
    </location>
</feature>
<dbReference type="Proteomes" id="UP001139648">
    <property type="component" value="Unassembled WGS sequence"/>
</dbReference>
<feature type="compositionally biased region" description="Low complexity" evidence="1">
    <location>
        <begin position="53"/>
        <end position="65"/>
    </location>
</feature>
<dbReference type="RefSeq" id="WP_253748464.1">
    <property type="nucleotide sequence ID" value="NZ_BAABKA010000108.1"/>
</dbReference>
<accession>A0A9X2K5K5</accession>
<evidence type="ECO:0000256" key="1">
    <source>
        <dbReference type="SAM" id="MobiDB-lite"/>
    </source>
</evidence>
<feature type="region of interest" description="Disordered" evidence="1">
    <location>
        <begin position="86"/>
        <end position="121"/>
    </location>
</feature>
<feature type="region of interest" description="Disordered" evidence="1">
    <location>
        <begin position="1"/>
        <end position="26"/>
    </location>
</feature>
<sequence>MPYWAANEAASSVPADRRRRASTNAPAPVAAVAVTTVPRPAIGPPASTCMPRAASTHTTANTAARSPRRPGRPACAVSLLPVPRPLCSGLMRDHRSHGRIRPSGERGSTDAREVRARSRER</sequence>
<organism evidence="2 3">
    <name type="scientific">Nonomuraea thailandensis</name>
    <dbReference type="NCBI Taxonomy" id="1188745"/>
    <lineage>
        <taxon>Bacteria</taxon>
        <taxon>Bacillati</taxon>
        <taxon>Actinomycetota</taxon>
        <taxon>Actinomycetes</taxon>
        <taxon>Streptosporangiales</taxon>
        <taxon>Streptosporangiaceae</taxon>
        <taxon>Nonomuraea</taxon>
    </lineage>
</organism>